<evidence type="ECO:0000256" key="1">
    <source>
        <dbReference type="SAM" id="MobiDB-lite"/>
    </source>
</evidence>
<evidence type="ECO:0000256" key="2">
    <source>
        <dbReference type="SAM" id="Phobius"/>
    </source>
</evidence>
<feature type="compositionally biased region" description="Polar residues" evidence="1">
    <location>
        <begin position="121"/>
        <end position="149"/>
    </location>
</feature>
<keyword evidence="4" id="KW-1185">Reference proteome</keyword>
<dbReference type="Proteomes" id="UP001215280">
    <property type="component" value="Unassembled WGS sequence"/>
</dbReference>
<evidence type="ECO:0000313" key="3">
    <source>
        <dbReference type="EMBL" id="KAJ7760077.1"/>
    </source>
</evidence>
<dbReference type="AlphaFoldDB" id="A0AAD7NFK4"/>
<feature type="compositionally biased region" description="Low complexity" evidence="1">
    <location>
        <begin position="263"/>
        <end position="279"/>
    </location>
</feature>
<name>A0AAD7NFK4_9AGAR</name>
<evidence type="ECO:0008006" key="5">
    <source>
        <dbReference type="Google" id="ProtNLM"/>
    </source>
</evidence>
<protein>
    <recommendedName>
        <fullName evidence="5">Transmembrane protein</fullName>
    </recommendedName>
</protein>
<dbReference type="EMBL" id="JARJLG010000050">
    <property type="protein sequence ID" value="KAJ7760077.1"/>
    <property type="molecule type" value="Genomic_DNA"/>
</dbReference>
<organism evidence="3 4">
    <name type="scientific">Mycena maculata</name>
    <dbReference type="NCBI Taxonomy" id="230809"/>
    <lineage>
        <taxon>Eukaryota</taxon>
        <taxon>Fungi</taxon>
        <taxon>Dikarya</taxon>
        <taxon>Basidiomycota</taxon>
        <taxon>Agaricomycotina</taxon>
        <taxon>Agaricomycetes</taxon>
        <taxon>Agaricomycetidae</taxon>
        <taxon>Agaricales</taxon>
        <taxon>Marasmiineae</taxon>
        <taxon>Mycenaceae</taxon>
        <taxon>Mycena</taxon>
    </lineage>
</organism>
<evidence type="ECO:0000313" key="4">
    <source>
        <dbReference type="Proteomes" id="UP001215280"/>
    </source>
</evidence>
<feature type="compositionally biased region" description="Pro residues" evidence="1">
    <location>
        <begin position="444"/>
        <end position="454"/>
    </location>
</feature>
<feature type="transmembrane region" description="Helical" evidence="2">
    <location>
        <begin position="74"/>
        <end position="98"/>
    </location>
</feature>
<comment type="caution">
    <text evidence="3">The sequence shown here is derived from an EMBL/GenBank/DDBJ whole genome shotgun (WGS) entry which is preliminary data.</text>
</comment>
<sequence>MYPGPSVVNAVFPSHCYFPPPPPRQGPYYEKTMQLSAVFYAAVSAGFSSPVSAATSPTPHTDALAIRAPPKKRLIPTIVGAVLGALLILGIIASVVLYRRRTVTEKIGGLERGVDTAVDSDASSRSNLLNEDGQPANSDAVSETTSLTSTASKRQKAMTAIAGGLAQGATLAGGAVLSVHRKLFKRPIIESAAKMEMEMEPSGLVTQTESAASGPLRGGFFAKLAKKVTKKSEAAHGDEDFVMMDESELTFQERLFKRPDADSVTATSSQPAAAASSSRTTDEPALAFDAATSSESSEWGTRSDPRSSLSTMKRNQTRSLNSGFATHFAPTNPDPPNEQSVPPPFDAASLLPQWTPSQPARSLSTMKRDQTRAISTEPLHSATDVLVQTPGGLQLMPGQSRVVSTDESVAVASELRDLREYIRVLEADLATGGGPRLPGDEIPIAPPPSYDETS</sequence>
<feature type="region of interest" description="Disordered" evidence="1">
    <location>
        <begin position="118"/>
        <end position="149"/>
    </location>
</feature>
<gene>
    <name evidence="3" type="ORF">DFH07DRAFT_771961</name>
</gene>
<reference evidence="3" key="1">
    <citation type="submission" date="2023-03" db="EMBL/GenBank/DDBJ databases">
        <title>Massive genome expansion in bonnet fungi (Mycena s.s.) driven by repeated elements and novel gene families across ecological guilds.</title>
        <authorList>
            <consortium name="Lawrence Berkeley National Laboratory"/>
            <person name="Harder C.B."/>
            <person name="Miyauchi S."/>
            <person name="Viragh M."/>
            <person name="Kuo A."/>
            <person name="Thoen E."/>
            <person name="Andreopoulos B."/>
            <person name="Lu D."/>
            <person name="Skrede I."/>
            <person name="Drula E."/>
            <person name="Henrissat B."/>
            <person name="Morin E."/>
            <person name="Kohler A."/>
            <person name="Barry K."/>
            <person name="LaButti K."/>
            <person name="Morin E."/>
            <person name="Salamov A."/>
            <person name="Lipzen A."/>
            <person name="Mereny Z."/>
            <person name="Hegedus B."/>
            <person name="Baldrian P."/>
            <person name="Stursova M."/>
            <person name="Weitz H."/>
            <person name="Taylor A."/>
            <person name="Grigoriev I.V."/>
            <person name="Nagy L.G."/>
            <person name="Martin F."/>
            <person name="Kauserud H."/>
        </authorList>
    </citation>
    <scope>NUCLEOTIDE SEQUENCE</scope>
    <source>
        <strain evidence="3">CBHHK188m</strain>
    </source>
</reference>
<accession>A0AAD7NFK4</accession>
<feature type="compositionally biased region" description="Polar residues" evidence="1">
    <location>
        <begin position="352"/>
        <end position="365"/>
    </location>
</feature>
<proteinExistence type="predicted"/>
<keyword evidence="2" id="KW-0812">Transmembrane</keyword>
<feature type="region of interest" description="Disordered" evidence="1">
    <location>
        <begin position="261"/>
        <end position="365"/>
    </location>
</feature>
<keyword evidence="2" id="KW-1133">Transmembrane helix</keyword>
<keyword evidence="2" id="KW-0472">Membrane</keyword>
<feature type="compositionally biased region" description="Polar residues" evidence="1">
    <location>
        <begin position="291"/>
        <end position="324"/>
    </location>
</feature>
<feature type="region of interest" description="Disordered" evidence="1">
    <location>
        <begin position="430"/>
        <end position="454"/>
    </location>
</feature>
<feature type="compositionally biased region" description="Pro residues" evidence="1">
    <location>
        <begin position="332"/>
        <end position="345"/>
    </location>
</feature>